<dbReference type="InterPro" id="IPR001781">
    <property type="entry name" value="Znf_LIM"/>
</dbReference>
<dbReference type="Pfam" id="PF00412">
    <property type="entry name" value="LIM"/>
    <property type="match status" value="1"/>
</dbReference>
<evidence type="ECO:0000313" key="10">
    <source>
        <dbReference type="EMBL" id="RYQ99838.1"/>
    </source>
</evidence>
<keyword evidence="11" id="KW-1185">Reference proteome</keyword>
<keyword evidence="6" id="KW-0009">Actin-binding</keyword>
<reference evidence="10 11" key="1">
    <citation type="submission" date="2019-01" db="EMBL/GenBank/DDBJ databases">
        <title>Sequencing of cultivated peanut Arachis hypogaea provides insights into genome evolution and oil improvement.</title>
        <authorList>
            <person name="Chen X."/>
        </authorList>
    </citation>
    <scope>NUCLEOTIDE SEQUENCE [LARGE SCALE GENOMIC DNA]</scope>
    <source>
        <strain evidence="11">cv. Fuhuasheng</strain>
        <tissue evidence="10">Leaves</tissue>
    </source>
</reference>
<dbReference type="AlphaFoldDB" id="A0A444YD53"/>
<keyword evidence="4 8" id="KW-0862">Zinc</keyword>
<accession>A0A444YD53</accession>
<dbReference type="PANTHER" id="PTHR24206">
    <property type="entry name" value="OS06G0237300 PROTEIN"/>
    <property type="match status" value="1"/>
</dbReference>
<feature type="domain" description="LIM zinc-binding" evidence="9">
    <location>
        <begin position="56"/>
        <end position="118"/>
    </location>
</feature>
<dbReference type="SUPFAM" id="SSF57716">
    <property type="entry name" value="Glucocorticoid receptor-like (DNA-binding domain)"/>
    <property type="match status" value="2"/>
</dbReference>
<dbReference type="SMART" id="SM00132">
    <property type="entry name" value="LIM"/>
    <property type="match status" value="1"/>
</dbReference>
<dbReference type="GO" id="GO:0005856">
    <property type="term" value="C:cytoskeleton"/>
    <property type="evidence" value="ECO:0007669"/>
    <property type="project" value="UniProtKB-SubCell"/>
</dbReference>
<evidence type="ECO:0000256" key="1">
    <source>
        <dbReference type="ARBA" id="ARBA00004245"/>
    </source>
</evidence>
<dbReference type="GO" id="GO:0051017">
    <property type="term" value="P:actin filament bundle assembly"/>
    <property type="evidence" value="ECO:0007669"/>
    <property type="project" value="UniProtKB-ARBA"/>
</dbReference>
<dbReference type="GO" id="GO:0046872">
    <property type="term" value="F:metal ion binding"/>
    <property type="evidence" value="ECO:0007669"/>
    <property type="project" value="UniProtKB-KW"/>
</dbReference>
<keyword evidence="7" id="KW-0206">Cytoskeleton</keyword>
<evidence type="ECO:0000256" key="4">
    <source>
        <dbReference type="ARBA" id="ARBA00022833"/>
    </source>
</evidence>
<gene>
    <name evidence="10" type="ORF">Ahy_B07g087853</name>
</gene>
<dbReference type="EMBL" id="SDMP01000017">
    <property type="protein sequence ID" value="RYQ99838.1"/>
    <property type="molecule type" value="Genomic_DNA"/>
</dbReference>
<protein>
    <recommendedName>
        <fullName evidence="9">LIM zinc-binding domain-containing protein</fullName>
    </recommendedName>
</protein>
<keyword evidence="3 8" id="KW-0479">Metal-binding</keyword>
<evidence type="ECO:0000256" key="2">
    <source>
        <dbReference type="ARBA" id="ARBA00011385"/>
    </source>
</evidence>
<comment type="caution">
    <text evidence="10">The sequence shown here is derived from an EMBL/GenBank/DDBJ whole genome shotgun (WGS) entry which is preliminary data.</text>
</comment>
<evidence type="ECO:0000256" key="8">
    <source>
        <dbReference type="PROSITE-ProRule" id="PRU00125"/>
    </source>
</evidence>
<proteinExistence type="predicted"/>
<evidence type="ECO:0000256" key="5">
    <source>
        <dbReference type="ARBA" id="ARBA00023038"/>
    </source>
</evidence>
<dbReference type="STRING" id="3818.A0A444YD53"/>
<comment type="subunit">
    <text evidence="2">Interacts with F-actin.</text>
</comment>
<sequence>MPLLTIKLHYCKPYYEHLFKETGTFKQNFQSRMFLISKIETRSPSKAAGMLSGTQEKCATCAKIAYPLEKFLSPSHSKAYHKSCFKCSHGRCPITTSNDAALEVVLYCKHHFSQLFKEREL</sequence>
<dbReference type="Proteomes" id="UP000289738">
    <property type="component" value="Chromosome B07"/>
</dbReference>
<dbReference type="Gene3D" id="2.10.110.10">
    <property type="entry name" value="Cysteine Rich Protein"/>
    <property type="match status" value="1"/>
</dbReference>
<keyword evidence="7" id="KW-0963">Cytoplasm</keyword>
<comment type="subcellular location">
    <subcellularLocation>
        <location evidence="1">Cytoplasm</location>
        <location evidence="1">Cytoskeleton</location>
    </subcellularLocation>
</comment>
<organism evidence="10 11">
    <name type="scientific">Arachis hypogaea</name>
    <name type="common">Peanut</name>
    <dbReference type="NCBI Taxonomy" id="3818"/>
    <lineage>
        <taxon>Eukaryota</taxon>
        <taxon>Viridiplantae</taxon>
        <taxon>Streptophyta</taxon>
        <taxon>Embryophyta</taxon>
        <taxon>Tracheophyta</taxon>
        <taxon>Spermatophyta</taxon>
        <taxon>Magnoliopsida</taxon>
        <taxon>eudicotyledons</taxon>
        <taxon>Gunneridae</taxon>
        <taxon>Pentapetalae</taxon>
        <taxon>rosids</taxon>
        <taxon>fabids</taxon>
        <taxon>Fabales</taxon>
        <taxon>Fabaceae</taxon>
        <taxon>Papilionoideae</taxon>
        <taxon>50 kb inversion clade</taxon>
        <taxon>dalbergioids sensu lato</taxon>
        <taxon>Dalbergieae</taxon>
        <taxon>Pterocarpus clade</taxon>
        <taxon>Arachis</taxon>
    </lineage>
</organism>
<evidence type="ECO:0000256" key="3">
    <source>
        <dbReference type="ARBA" id="ARBA00022723"/>
    </source>
</evidence>
<name>A0A444YD53_ARAHY</name>
<evidence type="ECO:0000256" key="6">
    <source>
        <dbReference type="ARBA" id="ARBA00023203"/>
    </source>
</evidence>
<evidence type="ECO:0000259" key="9">
    <source>
        <dbReference type="PROSITE" id="PS50023"/>
    </source>
</evidence>
<dbReference type="PROSITE" id="PS50023">
    <property type="entry name" value="LIM_DOMAIN_2"/>
    <property type="match status" value="1"/>
</dbReference>
<dbReference type="GO" id="GO:0051015">
    <property type="term" value="F:actin filament binding"/>
    <property type="evidence" value="ECO:0007669"/>
    <property type="project" value="UniProtKB-ARBA"/>
</dbReference>
<evidence type="ECO:0000256" key="7">
    <source>
        <dbReference type="ARBA" id="ARBA00023212"/>
    </source>
</evidence>
<evidence type="ECO:0000313" key="11">
    <source>
        <dbReference type="Proteomes" id="UP000289738"/>
    </source>
</evidence>
<keyword evidence="5 8" id="KW-0440">LIM domain</keyword>